<keyword evidence="2" id="KW-0732">Signal</keyword>
<accession>A0A4Q7NJL8</accession>
<evidence type="ECO:0000313" key="4">
    <source>
        <dbReference type="Proteomes" id="UP000292445"/>
    </source>
</evidence>
<evidence type="ECO:0000256" key="2">
    <source>
        <dbReference type="SAM" id="SignalP"/>
    </source>
</evidence>
<proteinExistence type="inferred from homology"/>
<comment type="similarity">
    <text evidence="1">Belongs to the UPF0065 (bug) family.</text>
</comment>
<comment type="caution">
    <text evidence="3">The sequence shown here is derived from an EMBL/GenBank/DDBJ whole genome shotgun (WGS) entry which is preliminary data.</text>
</comment>
<dbReference type="PANTHER" id="PTHR42928">
    <property type="entry name" value="TRICARBOXYLATE-BINDING PROTEIN"/>
    <property type="match status" value="1"/>
</dbReference>
<dbReference type="Gene3D" id="3.40.190.10">
    <property type="entry name" value="Periplasmic binding protein-like II"/>
    <property type="match status" value="1"/>
</dbReference>
<dbReference type="EMBL" id="SGXC01000001">
    <property type="protein sequence ID" value="RZS85086.1"/>
    <property type="molecule type" value="Genomic_DNA"/>
</dbReference>
<dbReference type="SUPFAM" id="SSF53850">
    <property type="entry name" value="Periplasmic binding protein-like II"/>
    <property type="match status" value="1"/>
</dbReference>
<dbReference type="Proteomes" id="UP000292445">
    <property type="component" value="Unassembled WGS sequence"/>
</dbReference>
<dbReference type="InterPro" id="IPR042100">
    <property type="entry name" value="Bug_dom1"/>
</dbReference>
<dbReference type="CDD" id="cd07012">
    <property type="entry name" value="PBP2_Bug_TTT"/>
    <property type="match status" value="1"/>
</dbReference>
<dbReference type="OrthoDB" id="8680284at2"/>
<sequence length="337" mass="35051">MESDILSVRARRRASRVLACLPALACAALFAGAAPAAADPFDGGRVTIVVSGRAGSSFDNAARLVAEPLSKEWGVPVVVDNRAGASGVIGAAYVAKSPPDGRTMLLGTTPYVQAPHLLRSAGYDPVASFVPVAQLFTAQLWLGVNAGLPVKTVKEFVAYAARPGSQLSFSSPGQGSTPHLNTVILMQQAGIDMLHVPYTGMPPAVMDVAAGRISSVFASYSDLLPHVQAGTLRILASTGSARSPISPDIPTMKESGYGGFEVVGFGGLLVPAGTPAALTAKMAASVHKVLARPEIRSRLLELGFEPVDSSQQAFAALVREQNAFWAKVIQDAHVKVE</sequence>
<dbReference type="PIRSF" id="PIRSF017082">
    <property type="entry name" value="YflP"/>
    <property type="match status" value="1"/>
</dbReference>
<feature type="chain" id="PRO_5020379639" evidence="2">
    <location>
        <begin position="34"/>
        <end position="337"/>
    </location>
</feature>
<keyword evidence="3" id="KW-0675">Receptor</keyword>
<dbReference type="Pfam" id="PF03401">
    <property type="entry name" value="TctC"/>
    <property type="match status" value="1"/>
</dbReference>
<organism evidence="3 4">
    <name type="scientific">Pigmentiphaga kullae</name>
    <dbReference type="NCBI Taxonomy" id="151784"/>
    <lineage>
        <taxon>Bacteria</taxon>
        <taxon>Pseudomonadati</taxon>
        <taxon>Pseudomonadota</taxon>
        <taxon>Betaproteobacteria</taxon>
        <taxon>Burkholderiales</taxon>
        <taxon>Alcaligenaceae</taxon>
        <taxon>Pigmentiphaga</taxon>
    </lineage>
</organism>
<name>A0A4Q7NJL8_9BURK</name>
<dbReference type="RefSeq" id="WP_130356355.1">
    <property type="nucleotide sequence ID" value="NZ_SGXC01000001.1"/>
</dbReference>
<dbReference type="InterPro" id="IPR005064">
    <property type="entry name" value="BUG"/>
</dbReference>
<dbReference type="Gene3D" id="3.40.190.150">
    <property type="entry name" value="Bordetella uptake gene, domain 1"/>
    <property type="match status" value="1"/>
</dbReference>
<gene>
    <name evidence="3" type="ORF">EV675_1108</name>
</gene>
<dbReference type="PANTHER" id="PTHR42928:SF5">
    <property type="entry name" value="BLR1237 PROTEIN"/>
    <property type="match status" value="1"/>
</dbReference>
<protein>
    <submittedName>
        <fullName evidence="3">Tripartite-type tricarboxylate transporter receptor subunit TctC</fullName>
    </submittedName>
</protein>
<reference evidence="3 4" key="1">
    <citation type="submission" date="2019-02" db="EMBL/GenBank/DDBJ databases">
        <title>Genomic Encyclopedia of Type Strains, Phase IV (KMG-IV): sequencing the most valuable type-strain genomes for metagenomic binning, comparative biology and taxonomic classification.</title>
        <authorList>
            <person name="Goeker M."/>
        </authorList>
    </citation>
    <scope>NUCLEOTIDE SEQUENCE [LARGE SCALE GENOMIC DNA]</scope>
    <source>
        <strain evidence="3 4">K24</strain>
    </source>
</reference>
<dbReference type="AlphaFoldDB" id="A0A4Q7NJL8"/>
<evidence type="ECO:0000256" key="1">
    <source>
        <dbReference type="ARBA" id="ARBA00006987"/>
    </source>
</evidence>
<feature type="signal peptide" evidence="2">
    <location>
        <begin position="1"/>
        <end position="33"/>
    </location>
</feature>
<keyword evidence="4" id="KW-1185">Reference proteome</keyword>
<evidence type="ECO:0000313" key="3">
    <source>
        <dbReference type="EMBL" id="RZS85086.1"/>
    </source>
</evidence>